<dbReference type="Pfam" id="PF04055">
    <property type="entry name" value="Radical_SAM"/>
    <property type="match status" value="1"/>
</dbReference>
<name>A0A5S4VKV7_9FIRM</name>
<accession>A0A5S4VKV7</accession>
<dbReference type="RefSeq" id="WP_147585487.1">
    <property type="nucleotide sequence ID" value="NZ_VSTF01000012.1"/>
</dbReference>
<evidence type="ECO:0000259" key="5">
    <source>
        <dbReference type="PROSITE" id="PS51918"/>
    </source>
</evidence>
<reference evidence="6 7" key="2">
    <citation type="submission" date="2019-09" db="EMBL/GenBank/DDBJ databases">
        <title>Strain-level analysis of Eubacterium rectale using genomes from metagenomes.</title>
        <authorList>
            <person name="Karcher N."/>
            <person name="Segata N."/>
        </authorList>
    </citation>
    <scope>NUCLEOTIDE SEQUENCE [LARGE SCALE GENOMIC DNA]</scope>
    <source>
        <strain evidence="6 7">T3WBe13</strain>
    </source>
</reference>
<dbReference type="GO" id="GO:0051536">
    <property type="term" value="F:iron-sulfur cluster binding"/>
    <property type="evidence" value="ECO:0007669"/>
    <property type="project" value="UniProtKB-KW"/>
</dbReference>
<evidence type="ECO:0000313" key="6">
    <source>
        <dbReference type="EMBL" id="TYL58317.1"/>
    </source>
</evidence>
<dbReference type="CDD" id="cd01335">
    <property type="entry name" value="Radical_SAM"/>
    <property type="match status" value="1"/>
</dbReference>
<feature type="domain" description="Radical SAM core" evidence="5">
    <location>
        <begin position="30"/>
        <end position="253"/>
    </location>
</feature>
<gene>
    <name evidence="6" type="ORF">FYL31_10670</name>
</gene>
<dbReference type="SFLD" id="SFLDS00029">
    <property type="entry name" value="Radical_SAM"/>
    <property type="match status" value="1"/>
</dbReference>
<dbReference type="GO" id="GO:0003824">
    <property type="term" value="F:catalytic activity"/>
    <property type="evidence" value="ECO:0007669"/>
    <property type="project" value="InterPro"/>
</dbReference>
<keyword evidence="2" id="KW-0479">Metal-binding</keyword>
<proteinExistence type="predicted"/>
<dbReference type="Gene3D" id="3.20.20.70">
    <property type="entry name" value="Aldolase class I"/>
    <property type="match status" value="1"/>
</dbReference>
<evidence type="ECO:0000256" key="1">
    <source>
        <dbReference type="ARBA" id="ARBA00022691"/>
    </source>
</evidence>
<evidence type="ECO:0000256" key="3">
    <source>
        <dbReference type="ARBA" id="ARBA00023004"/>
    </source>
</evidence>
<dbReference type="AlphaFoldDB" id="A0A5S4VKV7"/>
<dbReference type="PANTHER" id="PTHR11228">
    <property type="entry name" value="RADICAL SAM DOMAIN PROTEIN"/>
    <property type="match status" value="1"/>
</dbReference>
<evidence type="ECO:0000256" key="2">
    <source>
        <dbReference type="ARBA" id="ARBA00022723"/>
    </source>
</evidence>
<dbReference type="InterPro" id="IPR013785">
    <property type="entry name" value="Aldolase_TIM"/>
</dbReference>
<dbReference type="PANTHER" id="PTHR11228:SF7">
    <property type="entry name" value="PQQA PEPTIDE CYCLASE"/>
    <property type="match status" value="1"/>
</dbReference>
<dbReference type="SUPFAM" id="SSF102114">
    <property type="entry name" value="Radical SAM enzymes"/>
    <property type="match status" value="1"/>
</dbReference>
<evidence type="ECO:0000313" key="7">
    <source>
        <dbReference type="Proteomes" id="UP000324327"/>
    </source>
</evidence>
<dbReference type="InterPro" id="IPR058240">
    <property type="entry name" value="rSAM_sf"/>
</dbReference>
<dbReference type="Proteomes" id="UP000324327">
    <property type="component" value="Unassembled WGS sequence"/>
</dbReference>
<dbReference type="GO" id="GO:0046872">
    <property type="term" value="F:metal ion binding"/>
    <property type="evidence" value="ECO:0007669"/>
    <property type="project" value="UniProtKB-KW"/>
</dbReference>
<reference evidence="6 7" key="1">
    <citation type="submission" date="2019-08" db="EMBL/GenBank/DDBJ databases">
        <authorList>
            <person name="Duncan S."/>
            <person name="Walker A."/>
        </authorList>
    </citation>
    <scope>NUCLEOTIDE SEQUENCE [LARGE SCALE GENOMIC DNA]</scope>
    <source>
        <strain evidence="6 7">T3WBe13</strain>
    </source>
</reference>
<keyword evidence="1" id="KW-0949">S-adenosyl-L-methionine</keyword>
<keyword evidence="3" id="KW-0408">Iron</keyword>
<dbReference type="InterPro" id="IPR050377">
    <property type="entry name" value="Radical_SAM_PqqE_MftC-like"/>
</dbReference>
<dbReference type="InterPro" id="IPR006638">
    <property type="entry name" value="Elp3/MiaA/NifB-like_rSAM"/>
</dbReference>
<sequence length="348" mass="39742">MKTIVTSENLEQWIGGEIIVPKEFETLNSFQAPISLVWELTGKCMSNCIYCSGGFPKKTNDMTSEQRMKLADELIAMKIFMISLSGGDPLLCNDLERLVEKFTDAGISTMICSPGLLIDEMQIERLCRNSLVAFNISLDSVNSKINDYQRGREGACDSAKRLISYIDKYGLGKIFTSVEMVITKKNKKEIEPLVQEMINHNVNEIRIQPVVAMNYMTYDKGLALNFEDIDEIQKEIERVTKKYAINNAKEGMLCVRFVDQSKAVIKGMKDKINWGGIISPEGDLMLNGYIPYIYGNLFEYADFQDAWQKGFAKGWEIIQKDETLQNVKNIIDLQKLFKEKGFVKKRYE</sequence>
<dbReference type="PROSITE" id="PS51918">
    <property type="entry name" value="RADICAL_SAM"/>
    <property type="match status" value="1"/>
</dbReference>
<dbReference type="EMBL" id="VSTF01000012">
    <property type="protein sequence ID" value="TYL58317.1"/>
    <property type="molecule type" value="Genomic_DNA"/>
</dbReference>
<dbReference type="InterPro" id="IPR007197">
    <property type="entry name" value="rSAM"/>
</dbReference>
<dbReference type="SMART" id="SM00729">
    <property type="entry name" value="Elp3"/>
    <property type="match status" value="1"/>
</dbReference>
<organism evidence="6 7">
    <name type="scientific">Agathobacter rectalis</name>
    <dbReference type="NCBI Taxonomy" id="39491"/>
    <lineage>
        <taxon>Bacteria</taxon>
        <taxon>Bacillati</taxon>
        <taxon>Bacillota</taxon>
        <taxon>Clostridia</taxon>
        <taxon>Lachnospirales</taxon>
        <taxon>Lachnospiraceae</taxon>
        <taxon>Agathobacter</taxon>
    </lineage>
</organism>
<dbReference type="SFLD" id="SFLDG01067">
    <property type="entry name" value="SPASM/twitch_domain_containing"/>
    <property type="match status" value="1"/>
</dbReference>
<protein>
    <submittedName>
        <fullName evidence="6">Radical SAM protein</fullName>
    </submittedName>
</protein>
<evidence type="ECO:0000256" key="4">
    <source>
        <dbReference type="ARBA" id="ARBA00023014"/>
    </source>
</evidence>
<comment type="caution">
    <text evidence="6">The sequence shown here is derived from an EMBL/GenBank/DDBJ whole genome shotgun (WGS) entry which is preliminary data.</text>
</comment>
<keyword evidence="4" id="KW-0411">Iron-sulfur</keyword>